<evidence type="ECO:0000313" key="3">
    <source>
        <dbReference type="Proteomes" id="UP001066276"/>
    </source>
</evidence>
<evidence type="ECO:0008006" key="4">
    <source>
        <dbReference type="Google" id="ProtNLM"/>
    </source>
</evidence>
<dbReference type="Proteomes" id="UP001066276">
    <property type="component" value="Chromosome 8"/>
</dbReference>
<evidence type="ECO:0000313" key="2">
    <source>
        <dbReference type="EMBL" id="KAJ1119580.1"/>
    </source>
</evidence>
<organism evidence="2 3">
    <name type="scientific">Pleurodeles waltl</name>
    <name type="common">Iberian ribbed newt</name>
    <dbReference type="NCBI Taxonomy" id="8319"/>
    <lineage>
        <taxon>Eukaryota</taxon>
        <taxon>Metazoa</taxon>
        <taxon>Chordata</taxon>
        <taxon>Craniata</taxon>
        <taxon>Vertebrata</taxon>
        <taxon>Euteleostomi</taxon>
        <taxon>Amphibia</taxon>
        <taxon>Batrachia</taxon>
        <taxon>Caudata</taxon>
        <taxon>Salamandroidea</taxon>
        <taxon>Salamandridae</taxon>
        <taxon>Pleurodelinae</taxon>
        <taxon>Pleurodeles</taxon>
    </lineage>
</organism>
<keyword evidence="3" id="KW-1185">Reference proteome</keyword>
<reference evidence="2" key="1">
    <citation type="journal article" date="2022" name="bioRxiv">
        <title>Sequencing and chromosome-scale assembly of the giantPleurodeles waltlgenome.</title>
        <authorList>
            <person name="Brown T."/>
            <person name="Elewa A."/>
            <person name="Iarovenko S."/>
            <person name="Subramanian E."/>
            <person name="Araus A.J."/>
            <person name="Petzold A."/>
            <person name="Susuki M."/>
            <person name="Suzuki K.-i.T."/>
            <person name="Hayashi T."/>
            <person name="Toyoda A."/>
            <person name="Oliveira C."/>
            <person name="Osipova E."/>
            <person name="Leigh N.D."/>
            <person name="Simon A."/>
            <person name="Yun M.H."/>
        </authorList>
    </citation>
    <scope>NUCLEOTIDE SEQUENCE</scope>
    <source>
        <strain evidence="2">20211129_DDA</strain>
        <tissue evidence="2">Liver</tissue>
    </source>
</reference>
<dbReference type="AlphaFoldDB" id="A0AAV7NU33"/>
<gene>
    <name evidence="2" type="ORF">NDU88_007765</name>
</gene>
<dbReference type="EMBL" id="JANPWB010000012">
    <property type="protein sequence ID" value="KAJ1119580.1"/>
    <property type="molecule type" value="Genomic_DNA"/>
</dbReference>
<protein>
    <recommendedName>
        <fullName evidence="4">Response regulatory domain-containing protein</fullName>
    </recommendedName>
</protein>
<accession>A0AAV7NU33</accession>
<evidence type="ECO:0000256" key="1">
    <source>
        <dbReference type="SAM" id="MobiDB-lite"/>
    </source>
</evidence>
<name>A0AAV7NU33_PLEWA</name>
<feature type="region of interest" description="Disordered" evidence="1">
    <location>
        <begin position="65"/>
        <end position="93"/>
    </location>
</feature>
<comment type="caution">
    <text evidence="2">The sequence shown here is derived from an EMBL/GenBank/DDBJ whole genome shotgun (WGS) entry which is preliminary data.</text>
</comment>
<feature type="compositionally biased region" description="Basic residues" evidence="1">
    <location>
        <begin position="84"/>
        <end position="93"/>
    </location>
</feature>
<proteinExistence type="predicted"/>
<sequence>MGPQCSSETNQELQRSLRAAAHIPLQGSGGSVSTFGTAVAMAAGAEDVAIKPGRETTLQQVVDRVAQAPRCKGRGRQREVSLRPKSKPVGRTA</sequence>